<dbReference type="Pfam" id="PF01593">
    <property type="entry name" value="Amino_oxidase"/>
    <property type="match status" value="1"/>
</dbReference>
<evidence type="ECO:0000313" key="5">
    <source>
        <dbReference type="Proteomes" id="UP000254304"/>
    </source>
</evidence>
<dbReference type="InterPro" id="IPR014710">
    <property type="entry name" value="RmlC-like_jellyroll"/>
</dbReference>
<dbReference type="InterPro" id="IPR036188">
    <property type="entry name" value="FAD/NAD-bd_sf"/>
</dbReference>
<proteinExistence type="inferred from homology"/>
<evidence type="ECO:0000259" key="2">
    <source>
        <dbReference type="Pfam" id="PF01593"/>
    </source>
</evidence>
<dbReference type="Gene3D" id="3.50.50.60">
    <property type="entry name" value="FAD/NAD(P)-binding domain"/>
    <property type="match status" value="2"/>
</dbReference>
<keyword evidence="4" id="KW-0560">Oxidoreductase</keyword>
<dbReference type="EC" id="1.4.3.10" evidence="4"/>
<name>A0A377N9L3_9GAMM</name>
<dbReference type="EMBL" id="UGGO01000001">
    <property type="protein sequence ID" value="STQ43488.1"/>
    <property type="molecule type" value="Genomic_DNA"/>
</dbReference>
<evidence type="ECO:0000313" key="4">
    <source>
        <dbReference type="EMBL" id="STQ43488.1"/>
    </source>
</evidence>
<protein>
    <submittedName>
        <fullName evidence="4">Putrescine oxidase</fullName>
        <ecNumber evidence="4">1.4.3.10</ecNumber>
    </submittedName>
</protein>
<dbReference type="SUPFAM" id="SSF54373">
    <property type="entry name" value="FAD-linked reductases, C-terminal domain"/>
    <property type="match status" value="1"/>
</dbReference>
<dbReference type="Gene3D" id="2.60.120.10">
    <property type="entry name" value="Jelly Rolls"/>
    <property type="match status" value="1"/>
</dbReference>
<dbReference type="PRINTS" id="PR00420">
    <property type="entry name" value="RNGMNOXGNASE"/>
</dbReference>
<dbReference type="PANTHER" id="PTHR43563:SF1">
    <property type="entry name" value="AMINE OXIDASE [FLAVIN-CONTAINING] B"/>
    <property type="match status" value="1"/>
</dbReference>
<dbReference type="InterPro" id="IPR050703">
    <property type="entry name" value="Flavin_MAO"/>
</dbReference>
<dbReference type="Pfam" id="PF13450">
    <property type="entry name" value="NAD_binding_8"/>
    <property type="match status" value="1"/>
</dbReference>
<dbReference type="SUPFAM" id="SSF51182">
    <property type="entry name" value="RmlC-like cupins"/>
    <property type="match status" value="2"/>
</dbReference>
<feature type="domain" description="ChrR-like cupin" evidence="3">
    <location>
        <begin position="10"/>
        <end position="111"/>
    </location>
</feature>
<dbReference type="SUPFAM" id="SSF51905">
    <property type="entry name" value="FAD/NAD(P)-binding domain"/>
    <property type="match status" value="1"/>
</dbReference>
<dbReference type="CDD" id="cd20303">
    <property type="entry name" value="cupin_ChrR_1"/>
    <property type="match status" value="1"/>
</dbReference>
<dbReference type="InterPro" id="IPR002937">
    <property type="entry name" value="Amino_oxidase"/>
</dbReference>
<feature type="domain" description="Amine oxidase" evidence="2">
    <location>
        <begin position="337"/>
        <end position="577"/>
    </location>
</feature>
<dbReference type="PANTHER" id="PTHR43563">
    <property type="entry name" value="AMINE OXIDASE"/>
    <property type="match status" value="1"/>
</dbReference>
<evidence type="ECO:0000256" key="1">
    <source>
        <dbReference type="ARBA" id="ARBA00005995"/>
    </source>
</evidence>
<dbReference type="InterPro" id="IPR011051">
    <property type="entry name" value="RmlC_Cupin_sf"/>
</dbReference>
<accession>A0A377N9L3</accession>
<evidence type="ECO:0000259" key="3">
    <source>
        <dbReference type="Pfam" id="PF12973"/>
    </source>
</evidence>
<organism evidence="4 5">
    <name type="scientific">Ewingella americana</name>
    <dbReference type="NCBI Taxonomy" id="41202"/>
    <lineage>
        <taxon>Bacteria</taxon>
        <taxon>Pseudomonadati</taxon>
        <taxon>Pseudomonadota</taxon>
        <taxon>Gammaproteobacteria</taxon>
        <taxon>Enterobacterales</taxon>
        <taxon>Yersiniaceae</taxon>
        <taxon>Ewingella</taxon>
    </lineage>
</organism>
<dbReference type="Proteomes" id="UP000254304">
    <property type="component" value="Unassembled WGS sequence"/>
</dbReference>
<dbReference type="AlphaFoldDB" id="A0A377N9L3"/>
<gene>
    <name evidence="4" type="primary">puo</name>
    <name evidence="4" type="ORF">NCTC12157_01178</name>
</gene>
<dbReference type="InterPro" id="IPR025979">
    <property type="entry name" value="ChrR-like_cupin_dom"/>
</dbReference>
<comment type="similarity">
    <text evidence="1">Belongs to the flavin monoamine oxidase family.</text>
</comment>
<sequence length="599" mass="65001">MLVNHDLSLRALVTADEYEWVSSPQSGVHRVMLDRVGAEQARATSIVRYDAGSDFPAHSHPDGEEILVLEGVFSEGEQHYPAGWYLRNPPDSSHQPSSKSGATIFVKLRQMAAEDTQRVRINTLEASRWKQRQGREICPLYQSAHELVRLESLAAGEPIFSGGLVAGAELLVLGGEITEAAGNYPTGSWLRLPAGLLLNWCPARPGAALYQNRSFGRAENIGGDAMKQVQVAIVGGGLSGLYAAALLEQAGVDYLLIEGREQAGGRIQSLHAGDETQRFDLGATWVWPAFQTQLAQLLQQLDIELIAQEEQGDMLLERGLHQPISRHPGYVSSPPSMRVVGGMRRLIEKLQHRLNPAKLLFSHLVTQIAANAEGVQLTAQTPLGESLSVHAEQVFLALPPALAEGINFSPGLPEAVAREWANTGTWMAPHAKYVAVYSQPFWRQQGLSGEARSAVGPMAEIHDASASGQAAALFGFLGMPAKTRWTTSESNLKDLCRAQLVRLFGEQAAHPVAEFFKDWAEDPLTATASDLTVEPGHSIPQAFIREGVWQGRLQGIASEWSAAFPGYIAGAIDAATRGFTTFTTQSNQPTQGAQYEIEK</sequence>
<dbReference type="GO" id="GO:0050232">
    <property type="term" value="F:putrescine oxidase activity"/>
    <property type="evidence" value="ECO:0007669"/>
    <property type="project" value="UniProtKB-EC"/>
</dbReference>
<reference evidence="4 5" key="1">
    <citation type="submission" date="2018-06" db="EMBL/GenBank/DDBJ databases">
        <authorList>
            <consortium name="Pathogen Informatics"/>
            <person name="Doyle S."/>
        </authorList>
    </citation>
    <scope>NUCLEOTIDE SEQUENCE [LARGE SCALE GENOMIC DNA]</scope>
    <source>
        <strain evidence="4 5">NCTC12157</strain>
    </source>
</reference>
<dbReference type="Pfam" id="PF12973">
    <property type="entry name" value="Cupin_7"/>
    <property type="match status" value="1"/>
</dbReference>